<evidence type="ECO:0000313" key="7">
    <source>
        <dbReference type="Proteomes" id="UP000193380"/>
    </source>
</evidence>
<dbReference type="EMBL" id="FR977984">
    <property type="protein sequence ID" value="CDR18436.1"/>
    <property type="molecule type" value="Genomic_DNA"/>
</dbReference>
<feature type="signal peptide" evidence="4">
    <location>
        <begin position="1"/>
        <end position="26"/>
    </location>
</feature>
<feature type="chain" id="PRO_5001597827" description="Teneurin TTR-like domain-containing protein" evidence="4">
    <location>
        <begin position="27"/>
        <end position="171"/>
    </location>
</feature>
<evidence type="ECO:0000259" key="5">
    <source>
        <dbReference type="Pfam" id="PF25020"/>
    </source>
</evidence>
<dbReference type="PANTHER" id="PTHR11219:SF8">
    <property type="entry name" value="TENEURIN-2"/>
    <property type="match status" value="1"/>
</dbReference>
<keyword evidence="3" id="KW-1015">Disulfide bond</keyword>
<reference evidence="6" key="2">
    <citation type="submission" date="2014-03" db="EMBL/GenBank/DDBJ databases">
        <authorList>
            <person name="Genoscope - CEA"/>
        </authorList>
    </citation>
    <scope>NUCLEOTIDE SEQUENCE</scope>
</reference>
<dbReference type="InterPro" id="IPR056820">
    <property type="entry name" value="TEN_TTR-like"/>
</dbReference>
<dbReference type="STRING" id="8022.A0A061AD88"/>
<dbReference type="PANTHER" id="PTHR11219">
    <property type="entry name" value="TENEURIN AND N-ACETYLGLUCOSAMINE-1-PHOSPHODIESTER ALPHA-N-ACETYLGLUCOSAMINIDASE"/>
    <property type="match status" value="1"/>
</dbReference>
<proteinExistence type="predicted"/>
<dbReference type="GO" id="GO:0048666">
    <property type="term" value="P:neuron development"/>
    <property type="evidence" value="ECO:0007669"/>
    <property type="project" value="TreeGrafter"/>
</dbReference>
<feature type="non-terminal residue" evidence="6">
    <location>
        <position position="171"/>
    </location>
</feature>
<gene>
    <name evidence="6" type="ORF">GSONMT00026536001</name>
</gene>
<dbReference type="GO" id="GO:0007157">
    <property type="term" value="P:heterophilic cell-cell adhesion via plasma membrane cell adhesion molecules"/>
    <property type="evidence" value="ECO:0007669"/>
    <property type="project" value="TreeGrafter"/>
</dbReference>
<keyword evidence="4" id="KW-0732">Signal</keyword>
<evidence type="ECO:0000256" key="2">
    <source>
        <dbReference type="ARBA" id="ARBA00022737"/>
    </source>
</evidence>
<dbReference type="GO" id="GO:0046982">
    <property type="term" value="F:protein heterodimerization activity"/>
    <property type="evidence" value="ECO:0007669"/>
    <property type="project" value="TreeGrafter"/>
</dbReference>
<evidence type="ECO:0000256" key="3">
    <source>
        <dbReference type="ARBA" id="ARBA00023157"/>
    </source>
</evidence>
<reference evidence="6" key="1">
    <citation type="journal article" date="2014" name="Nat. Commun.">
        <title>The rainbow trout genome provides novel insights into evolution after whole-genome duplication in vertebrates.</title>
        <authorList>
            <person name="Berthelot C."/>
            <person name="Brunet F."/>
            <person name="Chalopin D."/>
            <person name="Juanchich A."/>
            <person name="Bernard M."/>
            <person name="Noel B."/>
            <person name="Bento P."/>
            <person name="Da Silva C."/>
            <person name="Labadie K."/>
            <person name="Alberti A."/>
            <person name="Aury J.M."/>
            <person name="Louis A."/>
            <person name="Dehais P."/>
            <person name="Bardou P."/>
            <person name="Montfort J."/>
            <person name="Klopp C."/>
            <person name="Cabau C."/>
            <person name="Gaspin C."/>
            <person name="Thorgaard G.H."/>
            <person name="Boussaha M."/>
            <person name="Quillet E."/>
            <person name="Guyomard R."/>
            <person name="Galiana D."/>
            <person name="Bobe J."/>
            <person name="Volff J.N."/>
            <person name="Genet C."/>
            <person name="Wincker P."/>
            <person name="Jaillon O."/>
            <person name="Roest Crollius H."/>
            <person name="Guiguen Y."/>
        </authorList>
    </citation>
    <scope>NUCLEOTIDE SEQUENCE [LARGE SCALE GENOMIC DNA]</scope>
</reference>
<dbReference type="GO" id="GO:0043005">
    <property type="term" value="C:neuron projection"/>
    <property type="evidence" value="ECO:0007669"/>
    <property type="project" value="TreeGrafter"/>
</dbReference>
<dbReference type="Pfam" id="PF25020">
    <property type="entry name" value="TTR_TEN1-4"/>
    <property type="match status" value="1"/>
</dbReference>
<organism evidence="6 7">
    <name type="scientific">Oncorhynchus mykiss</name>
    <name type="common">Rainbow trout</name>
    <name type="synonym">Salmo gairdneri</name>
    <dbReference type="NCBI Taxonomy" id="8022"/>
    <lineage>
        <taxon>Eukaryota</taxon>
        <taxon>Metazoa</taxon>
        <taxon>Chordata</taxon>
        <taxon>Craniata</taxon>
        <taxon>Vertebrata</taxon>
        <taxon>Euteleostomi</taxon>
        <taxon>Actinopterygii</taxon>
        <taxon>Neopterygii</taxon>
        <taxon>Teleostei</taxon>
        <taxon>Protacanthopterygii</taxon>
        <taxon>Salmoniformes</taxon>
        <taxon>Salmonidae</taxon>
        <taxon>Salmoninae</taxon>
        <taxon>Oncorhynchus</taxon>
    </lineage>
</organism>
<evidence type="ECO:0000313" key="6">
    <source>
        <dbReference type="EMBL" id="CDR18436.1"/>
    </source>
</evidence>
<keyword evidence="1" id="KW-0245">EGF-like domain</keyword>
<dbReference type="GO" id="GO:0042803">
    <property type="term" value="F:protein homodimerization activity"/>
    <property type="evidence" value="ECO:0007669"/>
    <property type="project" value="TreeGrafter"/>
</dbReference>
<dbReference type="PaxDb" id="8022-A0A061AD88"/>
<dbReference type="InterPro" id="IPR008969">
    <property type="entry name" value="CarboxyPept-like_regulatory"/>
</dbReference>
<protein>
    <recommendedName>
        <fullName evidence="5">Teneurin TTR-like domain-containing protein</fullName>
    </recommendedName>
</protein>
<dbReference type="GO" id="GO:0050839">
    <property type="term" value="F:cell adhesion molecule binding"/>
    <property type="evidence" value="ECO:0007669"/>
    <property type="project" value="TreeGrafter"/>
</dbReference>
<dbReference type="Proteomes" id="UP000193380">
    <property type="component" value="Unassembled WGS sequence"/>
</dbReference>
<dbReference type="SUPFAM" id="SSF49464">
    <property type="entry name" value="Carboxypeptidase regulatory domain-like"/>
    <property type="match status" value="1"/>
</dbReference>
<evidence type="ECO:0000256" key="1">
    <source>
        <dbReference type="ARBA" id="ARBA00022536"/>
    </source>
</evidence>
<accession>A0A061AD88</accession>
<dbReference type="AlphaFoldDB" id="A0A061AD88"/>
<keyword evidence="2" id="KW-0677">Repeat</keyword>
<evidence type="ECO:0000256" key="4">
    <source>
        <dbReference type="SAM" id="SignalP"/>
    </source>
</evidence>
<sequence length="171" mass="18708">MCCHTIFIPSPCSYVLSCSLAALIRGQVVTTDGTPLVGVNVTFVKYPHYGFTLTRQDGTFDLVANGGVSLALLFERAPFLSQERTVWLPWNRFYAMDTLVLKTEENTIPACDLSGYVLPTLWWWPRPSPPSSALTLQRGTSSLRLSALSSLSLSLSISLSLALFSLSLSLS</sequence>
<feature type="domain" description="Teneurin TTR-like" evidence="5">
    <location>
        <begin position="18"/>
        <end position="101"/>
    </location>
</feature>
<name>A0A061AD88_ONCMY</name>
<dbReference type="InterPro" id="IPR051216">
    <property type="entry name" value="Teneurin"/>
</dbReference>